<reference evidence="1" key="2">
    <citation type="submission" date="2021-02" db="EMBL/GenBank/DDBJ databases">
        <title>Aspergillus luchuensis mut. kawachii IFO 4304 genome sequence.</title>
        <authorList>
            <person name="Mori K."/>
            <person name="Kadooka C."/>
            <person name="Goto M."/>
            <person name="Futagami T."/>
        </authorList>
    </citation>
    <scope>NUCLEOTIDE SEQUENCE</scope>
    <source>
        <strain evidence="1">IFO 4308</strain>
    </source>
</reference>
<keyword evidence="2" id="KW-1185">Reference proteome</keyword>
<protein>
    <submittedName>
        <fullName evidence="1">Uncharacterized protein</fullName>
    </submittedName>
</protein>
<sequence>MFRAASANDDVRIPGLGCRKRRLPLSGAHLPARCQETYGFHFPKSSSHPSLVLLVVAVLGWPTSYLGIDASPRLMELLL</sequence>
<dbReference type="AlphaFoldDB" id="A0A7R7W946"/>
<proteinExistence type="predicted"/>
<dbReference type="KEGG" id="aluc:AKAW2_40333A"/>
<dbReference type="GeneID" id="64959972"/>
<dbReference type="EMBL" id="AP024428">
    <property type="protein sequence ID" value="BCR98650.1"/>
    <property type="molecule type" value="Genomic_DNA"/>
</dbReference>
<organism evidence="1 2">
    <name type="scientific">Aspergillus kawachii</name>
    <name type="common">White koji mold</name>
    <name type="synonym">Aspergillus awamori var. kawachi</name>
    <dbReference type="NCBI Taxonomy" id="1069201"/>
    <lineage>
        <taxon>Eukaryota</taxon>
        <taxon>Fungi</taxon>
        <taxon>Dikarya</taxon>
        <taxon>Ascomycota</taxon>
        <taxon>Pezizomycotina</taxon>
        <taxon>Eurotiomycetes</taxon>
        <taxon>Eurotiomycetidae</taxon>
        <taxon>Eurotiales</taxon>
        <taxon>Aspergillaceae</taxon>
        <taxon>Aspergillus</taxon>
        <taxon>Aspergillus subgen. Circumdati</taxon>
    </lineage>
</organism>
<name>A0A7R7W946_ASPKA</name>
<dbReference type="Proteomes" id="UP000661280">
    <property type="component" value="Chromosome 4"/>
</dbReference>
<reference evidence="1" key="1">
    <citation type="submission" date="2021-01" db="EMBL/GenBank/DDBJ databases">
        <authorList>
            <consortium name="Aspergillus luchuensis mut. kawachii IFO 4304 genome sequencing consortium"/>
            <person name="Kazuki M."/>
            <person name="Futagami T."/>
        </authorList>
    </citation>
    <scope>NUCLEOTIDE SEQUENCE</scope>
    <source>
        <strain evidence="1">IFO 4308</strain>
    </source>
</reference>
<accession>A0A7R7W946</accession>
<evidence type="ECO:0000313" key="1">
    <source>
        <dbReference type="EMBL" id="BCR98650.1"/>
    </source>
</evidence>
<dbReference type="RefSeq" id="XP_041542413.1">
    <property type="nucleotide sequence ID" value="XM_041688649.1"/>
</dbReference>
<evidence type="ECO:0000313" key="2">
    <source>
        <dbReference type="Proteomes" id="UP000661280"/>
    </source>
</evidence>
<gene>
    <name evidence="1" type="ORF">AKAW2_40333A</name>
</gene>